<keyword evidence="2" id="KW-1185">Reference proteome</keyword>
<gene>
    <name evidence="1" type="ORF">LSAA_2348</name>
</gene>
<dbReference type="InterPro" id="IPR002347">
    <property type="entry name" value="SDR_fam"/>
</dbReference>
<dbReference type="SUPFAM" id="SSF51735">
    <property type="entry name" value="NAD(P)-binding Rossmann-fold domains"/>
    <property type="match status" value="1"/>
</dbReference>
<dbReference type="AlphaFoldDB" id="A0A7R8CE43"/>
<keyword evidence="1" id="KW-0560">Oxidoreductase</keyword>
<dbReference type="Gene3D" id="3.40.50.720">
    <property type="entry name" value="NAD(P)-binding Rossmann-like Domain"/>
    <property type="match status" value="1"/>
</dbReference>
<sequence>MSLAGKVCIVTGASRGIGKGIAVQLGGSGATVYITGRSNTDLKLTANEIKSRGGNPIVVQMDHSRDEDIERLFNRVRNEQNGKLDLLVNNAYSGVKSIMENHGKKFWEVSPLEVWDSINGVGLRNHYICTSYAAKIMQLNRSGLIINVSSAGGVKYIFNVAYGVGKEGCDRMAADCAIELQSNNIAMISLWPGPVKTEEISNMFSTILTPLLNQKRFSKMENPQNFRGKAVVQLLLDSAIMKKTGRILLTADLAREYGFKDIDGTITALRTFACRPLFQGERIRAGQLVHAFTDGGLTILGTRSGFAKLLKQEYPKLVTLGCIIHQDALASRTMTKPLKRKCLRRQ</sequence>
<dbReference type="GO" id="GO:0016491">
    <property type="term" value="F:oxidoreductase activity"/>
    <property type="evidence" value="ECO:0007669"/>
    <property type="project" value="UniProtKB-KW"/>
</dbReference>
<dbReference type="EMBL" id="HG994589">
    <property type="protein sequence ID" value="CAF2791879.1"/>
    <property type="molecule type" value="Genomic_DNA"/>
</dbReference>
<dbReference type="Pfam" id="PF00106">
    <property type="entry name" value="adh_short"/>
    <property type="match status" value="1"/>
</dbReference>
<accession>A0A7R8CE43</accession>
<name>A0A7R8CE43_LEPSM</name>
<dbReference type="PRINTS" id="PR00081">
    <property type="entry name" value="GDHRDH"/>
</dbReference>
<dbReference type="Proteomes" id="UP000675881">
    <property type="component" value="Chromosome 10"/>
</dbReference>
<evidence type="ECO:0000313" key="1">
    <source>
        <dbReference type="EMBL" id="CAF2791879.1"/>
    </source>
</evidence>
<evidence type="ECO:0000313" key="2">
    <source>
        <dbReference type="Proteomes" id="UP000675881"/>
    </source>
</evidence>
<reference evidence="1" key="1">
    <citation type="submission" date="2021-02" db="EMBL/GenBank/DDBJ databases">
        <authorList>
            <person name="Bekaert M."/>
        </authorList>
    </citation>
    <scope>NUCLEOTIDE SEQUENCE</scope>
    <source>
        <strain evidence="1">IoA-00</strain>
    </source>
</reference>
<protein>
    <submittedName>
        <fullName evidence="1">DHRS1</fullName>
        <ecNumber evidence="1">1.1.-.-</ecNumber>
    </submittedName>
</protein>
<dbReference type="EC" id="1.1.-.-" evidence="1"/>
<organism evidence="1 2">
    <name type="scientific">Lepeophtheirus salmonis</name>
    <name type="common">Salmon louse</name>
    <name type="synonym">Caligus salmonis</name>
    <dbReference type="NCBI Taxonomy" id="72036"/>
    <lineage>
        <taxon>Eukaryota</taxon>
        <taxon>Metazoa</taxon>
        <taxon>Ecdysozoa</taxon>
        <taxon>Arthropoda</taxon>
        <taxon>Crustacea</taxon>
        <taxon>Multicrustacea</taxon>
        <taxon>Hexanauplia</taxon>
        <taxon>Copepoda</taxon>
        <taxon>Siphonostomatoida</taxon>
        <taxon>Caligidae</taxon>
        <taxon>Lepeophtheirus</taxon>
    </lineage>
</organism>
<dbReference type="PANTHER" id="PTHR44147">
    <property type="entry name" value="DEHYDROGENASE/REDUCTASE SDR FAMILY MEMBER 1"/>
    <property type="match status" value="1"/>
</dbReference>
<dbReference type="InterPro" id="IPR036291">
    <property type="entry name" value="NAD(P)-bd_dom_sf"/>
</dbReference>
<dbReference type="OrthoDB" id="5327538at2759"/>
<dbReference type="PANTHER" id="PTHR44147:SF2">
    <property type="entry name" value="DEHYDROGENASE_REDUCTASE SDR FAMILY MEMBER 1"/>
    <property type="match status" value="1"/>
</dbReference>
<proteinExistence type="predicted"/>